<organism evidence="1 2">
    <name type="scientific">Nemania bipapillata</name>
    <dbReference type="NCBI Taxonomy" id="110536"/>
    <lineage>
        <taxon>Eukaryota</taxon>
        <taxon>Fungi</taxon>
        <taxon>Dikarya</taxon>
        <taxon>Ascomycota</taxon>
        <taxon>Pezizomycotina</taxon>
        <taxon>Sordariomycetes</taxon>
        <taxon>Xylariomycetidae</taxon>
        <taxon>Xylariales</taxon>
        <taxon>Xylariaceae</taxon>
        <taxon>Nemania</taxon>
    </lineage>
</organism>
<sequence>MPRVIFRGNGLPNIRLVLYPEPVPSSWNWIRKMTPKFWDGSKKTFDVYCDNGESPDLPVTAILHMGMLDQPGVSFRLEKNGYKKGYKLPDIDGREPDDDDLNGGGMWEDVPDMLSTDLDVKFIHEKVTGNIEGANIDIAEDHERFLCGYEYFTSLVAAYKRKEKRNLLFLHTPIEHDSKDIEHGVRIVVKIVESMIEDIERQRSLSDVPFSK</sequence>
<dbReference type="Proteomes" id="UP001153334">
    <property type="component" value="Unassembled WGS sequence"/>
</dbReference>
<protein>
    <submittedName>
        <fullName evidence="1">Uncharacterized protein</fullName>
    </submittedName>
</protein>
<keyword evidence="2" id="KW-1185">Reference proteome</keyword>
<proteinExistence type="predicted"/>
<accession>A0ACC2J760</accession>
<evidence type="ECO:0000313" key="2">
    <source>
        <dbReference type="Proteomes" id="UP001153334"/>
    </source>
</evidence>
<reference evidence="1" key="1">
    <citation type="submission" date="2022-11" db="EMBL/GenBank/DDBJ databases">
        <title>Genome Sequence of Nemania bipapillata.</title>
        <authorList>
            <person name="Buettner E."/>
        </authorList>
    </citation>
    <scope>NUCLEOTIDE SEQUENCE</scope>
    <source>
        <strain evidence="1">CP14</strain>
    </source>
</reference>
<gene>
    <name evidence="1" type="ORF">ONZ43_g680</name>
</gene>
<name>A0ACC2J760_9PEZI</name>
<evidence type="ECO:0000313" key="1">
    <source>
        <dbReference type="EMBL" id="KAJ8123351.1"/>
    </source>
</evidence>
<comment type="caution">
    <text evidence="1">The sequence shown here is derived from an EMBL/GenBank/DDBJ whole genome shotgun (WGS) entry which is preliminary data.</text>
</comment>
<dbReference type="EMBL" id="JAPESX010000094">
    <property type="protein sequence ID" value="KAJ8123351.1"/>
    <property type="molecule type" value="Genomic_DNA"/>
</dbReference>